<evidence type="ECO:0000256" key="1">
    <source>
        <dbReference type="ARBA" id="ARBA00005594"/>
    </source>
</evidence>
<dbReference type="InterPro" id="IPR013155">
    <property type="entry name" value="M/V/L/I-tRNA-synth_anticd-bd"/>
</dbReference>
<keyword evidence="4" id="KW-0547">Nucleotide-binding</keyword>
<dbReference type="SUPFAM" id="SSF50677">
    <property type="entry name" value="ValRS/IleRS/LeuRS editing domain"/>
    <property type="match status" value="1"/>
</dbReference>
<evidence type="ECO:0000259" key="10">
    <source>
        <dbReference type="Pfam" id="PF08264"/>
    </source>
</evidence>
<name>A0A7I5E5B8_HAECO</name>
<organism evidence="11 12">
    <name type="scientific">Haemonchus contortus</name>
    <name type="common">Barber pole worm</name>
    <dbReference type="NCBI Taxonomy" id="6289"/>
    <lineage>
        <taxon>Eukaryota</taxon>
        <taxon>Metazoa</taxon>
        <taxon>Ecdysozoa</taxon>
        <taxon>Nematoda</taxon>
        <taxon>Chromadorea</taxon>
        <taxon>Rhabditida</taxon>
        <taxon>Rhabditina</taxon>
        <taxon>Rhabditomorpha</taxon>
        <taxon>Strongyloidea</taxon>
        <taxon>Trichostrongylidae</taxon>
        <taxon>Haemonchus</taxon>
    </lineage>
</organism>
<dbReference type="EC" id="6.1.1.5" evidence="2"/>
<dbReference type="InterPro" id="IPR002301">
    <property type="entry name" value="Ile-tRNA-ligase"/>
</dbReference>
<dbReference type="GO" id="GO:0004822">
    <property type="term" value="F:isoleucine-tRNA ligase activity"/>
    <property type="evidence" value="ECO:0007669"/>
    <property type="project" value="UniProtKB-EC"/>
</dbReference>
<protein>
    <recommendedName>
        <fullName evidence="2">isoleucine--tRNA ligase</fullName>
        <ecNumber evidence="2">6.1.1.5</ecNumber>
    </recommendedName>
    <alternativeName>
        <fullName evidence="8">Isoleucyl-tRNA synthetase</fullName>
    </alternativeName>
</protein>
<evidence type="ECO:0000256" key="5">
    <source>
        <dbReference type="ARBA" id="ARBA00022840"/>
    </source>
</evidence>
<dbReference type="OrthoDB" id="10264412at2759"/>
<dbReference type="GO" id="GO:0032543">
    <property type="term" value="P:mitochondrial translation"/>
    <property type="evidence" value="ECO:0007669"/>
    <property type="project" value="TreeGrafter"/>
</dbReference>
<proteinExistence type="inferred from homology"/>
<dbReference type="PANTHER" id="PTHR42765">
    <property type="entry name" value="SOLEUCYL-TRNA SYNTHETASE"/>
    <property type="match status" value="1"/>
</dbReference>
<sequence length="1083" mass="121194">MNGPVYRDLSFNLNDRHIHFSITQHGDVDLVVFCSLGKIGQVFEVIFPEAVIAESLSTQQRVEYDTKLLLGSDELEGSDLFIRRLVLHLASLGRRRRLIVSIGKYLQVLMAFQLKRLQPLCSRCRIVSRFCSSESSSAKTKPSTSAKNEIKKTIFLPQTSFVNHVKLSERGLLDQQVSTSGGLPTLYEWQREQTDRKEVFELLDGPPYANGVVHTGHAINKILKDFIVKSRIALGYRVRFRPGWDCHGLPIELKISKSVQGKSPLEIRALARQVAIEAIAKQLNSFKRWGVTAAWSEPYLTMDSMYVSEQLRLFAKMVEKGIIYRAFKPVYWSPSSRTALAESELEYNDKHTSTAVYFRFKVIDVKPKDVGLSIELGSKPLVLYSLIWTSTPWTLPLNNAICISPDSTYAAIRFDDTEKAPIAEVYLVAEALLPSLTNVTGRSATVLGRFKGQVLLGKHYKSCWHAELALPILAGDHVTMAMGTGLVHTSFAHGFTDYQIAVDGNYKVESFVDEDGRYTRHLGTSLEGKDVLGDGQREVIKILRKDVVHQDKYKHSYPYDWRTKKPVIIRSSAQWFFDVSSIAERAAELANGIKIGSDDSDLSNTLRKMVCSRPSWCISRQRVWGTPIPALIDANGTAYISKELVERVADLIAEHGPDVWWTCSIEDLVTEKVLKSLNLASAEGLSKGTDIMDVWMDSGVAWHCARKAYDGAVVACPTDAVLEGVDQFRGWFQSLLLTSVAVQDALPYKRVHVHGFCVDDNNRKMSKSLGNVVDPETVTNGSLRQKALGADGLRLWVALSAGESVSDSKIGDKVLADVELKLVSIRNSLRFLLGGCYGYDGSRPQSPLPLLDQWILRQAHQFGVRCVRNYDSYRFRSVALDLLHFAQRTLSAHYISLVRERLYCSRIGSNDHISAQFTLHRVGTTMAKCMAPLLPHLAAEFFQHQPSCSEKLILRDVLNFDGENDIPMHPELDRAMEKIMHLRGELAALAGPSCDLFKKGALLELTSSTKSLLMQWQEADTSFDSELCELFGVSMVKIQDADGEDHISLIESDGKFCDRCRKMKRQPTEKHCSRCSAAIGGVL</sequence>
<feature type="domain" description="Methionyl/Valyl/Leucyl/Isoleucyl-tRNA synthetase anticodon-binding" evidence="10">
    <location>
        <begin position="852"/>
        <end position="955"/>
    </location>
</feature>
<dbReference type="CDD" id="cd07960">
    <property type="entry name" value="Anticodon_Ia_Ile_BEm"/>
    <property type="match status" value="1"/>
</dbReference>
<keyword evidence="3" id="KW-0436">Ligase</keyword>
<dbReference type="InterPro" id="IPR033708">
    <property type="entry name" value="Anticodon_Ile_BEm"/>
</dbReference>
<dbReference type="NCBIfam" id="TIGR00392">
    <property type="entry name" value="ileS"/>
    <property type="match status" value="1"/>
</dbReference>
<dbReference type="Gene3D" id="3.90.740.10">
    <property type="entry name" value="Valyl/Leucyl/Isoleucyl-tRNA synthetase, editing domain"/>
    <property type="match status" value="1"/>
</dbReference>
<keyword evidence="7" id="KW-0030">Aminoacyl-tRNA synthetase</keyword>
<evidence type="ECO:0000313" key="12">
    <source>
        <dbReference type="WBParaSite" id="HCON_00006900-00001"/>
    </source>
</evidence>
<dbReference type="GO" id="GO:0005524">
    <property type="term" value="F:ATP binding"/>
    <property type="evidence" value="ECO:0007669"/>
    <property type="project" value="UniProtKB-KW"/>
</dbReference>
<evidence type="ECO:0000259" key="9">
    <source>
        <dbReference type="Pfam" id="PF00133"/>
    </source>
</evidence>
<dbReference type="Proteomes" id="UP000025227">
    <property type="component" value="Unplaced"/>
</dbReference>
<feature type="domain" description="Aminoacyl-tRNA synthetase class Ia" evidence="9">
    <location>
        <begin position="186"/>
        <end position="801"/>
    </location>
</feature>
<dbReference type="GO" id="GO:0000049">
    <property type="term" value="F:tRNA binding"/>
    <property type="evidence" value="ECO:0007669"/>
    <property type="project" value="InterPro"/>
</dbReference>
<dbReference type="Gene3D" id="3.40.50.620">
    <property type="entry name" value="HUPs"/>
    <property type="match status" value="2"/>
</dbReference>
<dbReference type="AlphaFoldDB" id="A0A7I5E5B8"/>
<dbReference type="Gene3D" id="3.30.230.90">
    <property type="match status" value="1"/>
</dbReference>
<dbReference type="GO" id="GO:0005739">
    <property type="term" value="C:mitochondrion"/>
    <property type="evidence" value="ECO:0007669"/>
    <property type="project" value="TreeGrafter"/>
</dbReference>
<dbReference type="OMA" id="HCWRCKT"/>
<dbReference type="FunFam" id="3.40.50.620:FF:000401">
    <property type="entry name" value="Isoleucyl-tRNA synthetase (Mitochondrial)"/>
    <property type="match status" value="1"/>
</dbReference>
<evidence type="ECO:0000256" key="6">
    <source>
        <dbReference type="ARBA" id="ARBA00022917"/>
    </source>
</evidence>
<dbReference type="PANTHER" id="PTHR42765:SF1">
    <property type="entry name" value="ISOLEUCINE--TRNA LIGASE, MITOCHONDRIAL"/>
    <property type="match status" value="1"/>
</dbReference>
<dbReference type="SUPFAM" id="SSF52374">
    <property type="entry name" value="Nucleotidylyl transferase"/>
    <property type="match status" value="1"/>
</dbReference>
<comment type="similarity">
    <text evidence="1">Belongs to the class-I aminoacyl-tRNA synthetase family.</text>
</comment>
<keyword evidence="5" id="KW-0067">ATP-binding</keyword>
<dbReference type="InterPro" id="IPR014729">
    <property type="entry name" value="Rossmann-like_a/b/a_fold"/>
</dbReference>
<dbReference type="SUPFAM" id="SSF47323">
    <property type="entry name" value="Anticodon-binding domain of a subclass of class I aminoacyl-tRNA synthetases"/>
    <property type="match status" value="1"/>
</dbReference>
<dbReference type="InterPro" id="IPR050081">
    <property type="entry name" value="Ile-tRNA_ligase"/>
</dbReference>
<keyword evidence="11" id="KW-1185">Reference proteome</keyword>
<keyword evidence="6" id="KW-0648">Protein biosynthesis</keyword>
<evidence type="ECO:0000256" key="3">
    <source>
        <dbReference type="ARBA" id="ARBA00022598"/>
    </source>
</evidence>
<evidence type="ECO:0000256" key="2">
    <source>
        <dbReference type="ARBA" id="ARBA00013165"/>
    </source>
</evidence>
<dbReference type="GO" id="GO:0006428">
    <property type="term" value="P:isoleucyl-tRNA aminoacylation"/>
    <property type="evidence" value="ECO:0007669"/>
    <property type="project" value="InterPro"/>
</dbReference>
<evidence type="ECO:0000256" key="8">
    <source>
        <dbReference type="ARBA" id="ARBA00032665"/>
    </source>
</evidence>
<dbReference type="PRINTS" id="PR00984">
    <property type="entry name" value="TRNASYNTHILE"/>
</dbReference>
<dbReference type="InterPro" id="IPR009008">
    <property type="entry name" value="Val/Leu/Ile-tRNA-synth_edit"/>
</dbReference>
<accession>A0A7I5E5B8</accession>
<dbReference type="InterPro" id="IPR009080">
    <property type="entry name" value="tRNAsynth_Ia_anticodon-bd"/>
</dbReference>
<dbReference type="GO" id="GO:0002161">
    <property type="term" value="F:aminoacyl-tRNA deacylase activity"/>
    <property type="evidence" value="ECO:0007669"/>
    <property type="project" value="InterPro"/>
</dbReference>
<dbReference type="Pfam" id="PF08264">
    <property type="entry name" value="Anticodon_1"/>
    <property type="match status" value="1"/>
</dbReference>
<dbReference type="InterPro" id="IPR002300">
    <property type="entry name" value="aa-tRNA-synth_Ia"/>
</dbReference>
<evidence type="ECO:0000256" key="4">
    <source>
        <dbReference type="ARBA" id="ARBA00022741"/>
    </source>
</evidence>
<dbReference type="Pfam" id="PF00133">
    <property type="entry name" value="tRNA-synt_1"/>
    <property type="match status" value="1"/>
</dbReference>
<dbReference type="Gene3D" id="1.10.730.20">
    <property type="match status" value="1"/>
</dbReference>
<reference evidence="12" key="1">
    <citation type="submission" date="2020-12" db="UniProtKB">
        <authorList>
            <consortium name="WormBaseParasite"/>
        </authorList>
    </citation>
    <scope>IDENTIFICATION</scope>
    <source>
        <strain evidence="12">MHco3</strain>
    </source>
</reference>
<evidence type="ECO:0000256" key="7">
    <source>
        <dbReference type="ARBA" id="ARBA00023146"/>
    </source>
</evidence>
<evidence type="ECO:0000313" key="11">
    <source>
        <dbReference type="Proteomes" id="UP000025227"/>
    </source>
</evidence>
<dbReference type="InterPro" id="IPR053720">
    <property type="entry name" value="Psm_Assembly_Chaperone"/>
</dbReference>
<dbReference type="WBParaSite" id="HCON_00006900-00001">
    <property type="protein sequence ID" value="HCON_00006900-00001"/>
    <property type="gene ID" value="HCON_00006900"/>
</dbReference>